<dbReference type="InterPro" id="IPR006440">
    <property type="entry name" value="Doc"/>
</dbReference>
<dbReference type="InterPro" id="IPR003812">
    <property type="entry name" value="Fido"/>
</dbReference>
<dbReference type="GO" id="GO:0016301">
    <property type="term" value="F:kinase activity"/>
    <property type="evidence" value="ECO:0007669"/>
    <property type="project" value="InterPro"/>
</dbReference>
<dbReference type="PIRSF" id="PIRSF018297">
    <property type="entry name" value="Doc"/>
    <property type="match status" value="1"/>
</dbReference>
<evidence type="ECO:0000313" key="3">
    <source>
        <dbReference type="EMBL" id="OFV71423.1"/>
    </source>
</evidence>
<dbReference type="PANTHER" id="PTHR39426:SF1">
    <property type="entry name" value="HOMOLOGY TO DEATH-ON-CURING PROTEIN OF PHAGE P1"/>
    <property type="match status" value="1"/>
</dbReference>
<dbReference type="RefSeq" id="WP_070370476.1">
    <property type="nucleotide sequence ID" value="NZ_LKEU01000023.1"/>
</dbReference>
<dbReference type="EMBL" id="LKEU01000023">
    <property type="protein sequence ID" value="OFV71423.1"/>
    <property type="molecule type" value="Genomic_DNA"/>
</dbReference>
<dbReference type="AlphaFoldDB" id="A0A1F2PJB7"/>
<dbReference type="PROSITE" id="PS51459">
    <property type="entry name" value="FIDO"/>
    <property type="match status" value="1"/>
</dbReference>
<evidence type="ECO:0000313" key="4">
    <source>
        <dbReference type="Proteomes" id="UP000176244"/>
    </source>
</evidence>
<dbReference type="OrthoDB" id="9802752at2"/>
<dbReference type="SUPFAM" id="SSF140931">
    <property type="entry name" value="Fic-like"/>
    <property type="match status" value="1"/>
</dbReference>
<dbReference type="Proteomes" id="UP000176244">
    <property type="component" value="Unassembled WGS sequence"/>
</dbReference>
<dbReference type="Gene3D" id="1.20.120.1870">
    <property type="entry name" value="Fic/DOC protein, Fido domain"/>
    <property type="match status" value="1"/>
</dbReference>
<dbReference type="PANTHER" id="PTHR39426">
    <property type="entry name" value="HOMOLOGY TO DEATH-ON-CURING PROTEIN OF PHAGE P1"/>
    <property type="match status" value="1"/>
</dbReference>
<dbReference type="NCBIfam" id="TIGR01550">
    <property type="entry name" value="DOC_P1"/>
    <property type="match status" value="1"/>
</dbReference>
<evidence type="ECO:0000259" key="1">
    <source>
        <dbReference type="PROSITE" id="PS51459"/>
    </source>
</evidence>
<dbReference type="EMBL" id="LKEU01000023">
    <property type="protein sequence ID" value="OFV71411.1"/>
    <property type="molecule type" value="Genomic_DNA"/>
</dbReference>
<organism evidence="3 4">
    <name type="scientific">Acetobacterium wieringae</name>
    <dbReference type="NCBI Taxonomy" id="52694"/>
    <lineage>
        <taxon>Bacteria</taxon>
        <taxon>Bacillati</taxon>
        <taxon>Bacillota</taxon>
        <taxon>Clostridia</taxon>
        <taxon>Eubacteriales</taxon>
        <taxon>Eubacteriaceae</taxon>
        <taxon>Acetobacterium</taxon>
    </lineage>
</organism>
<protein>
    <submittedName>
        <fullName evidence="3">Toxin Doc</fullName>
    </submittedName>
</protein>
<reference evidence="3 4" key="1">
    <citation type="submission" date="2015-09" db="EMBL/GenBank/DDBJ databases">
        <title>Genome sequence of Acetobacterium wieringae DSM 1911.</title>
        <authorList>
            <person name="Poehlein A."/>
            <person name="Bengelsdorf F.R."/>
            <person name="Schiel-Bengelsdorf B."/>
            <person name="Duerre P."/>
            <person name="Daniel R."/>
        </authorList>
    </citation>
    <scope>NUCLEOTIDE SEQUENCE [LARGE SCALE GENOMIC DNA]</scope>
    <source>
        <strain evidence="3 4">DSM 1911</strain>
    </source>
</reference>
<gene>
    <name evidence="3" type="primary">doc_2</name>
    <name evidence="2" type="synonym">doc_1</name>
    <name evidence="2" type="ORF">ACWI_11400</name>
    <name evidence="3" type="ORF">ACWI_11520</name>
</gene>
<proteinExistence type="predicted"/>
<dbReference type="Pfam" id="PF02661">
    <property type="entry name" value="Fic"/>
    <property type="match status" value="1"/>
</dbReference>
<dbReference type="InterPro" id="IPR036597">
    <property type="entry name" value="Fido-like_dom_sf"/>
</dbReference>
<evidence type="ECO:0000313" key="2">
    <source>
        <dbReference type="EMBL" id="OFV71411.1"/>
    </source>
</evidence>
<accession>A0A1F2PJB7</accession>
<dbReference type="InterPro" id="IPR053737">
    <property type="entry name" value="Type_II_TA_Toxin"/>
</dbReference>
<feature type="domain" description="Fido" evidence="1">
    <location>
        <begin position="4"/>
        <end position="122"/>
    </location>
</feature>
<sequence length="124" mass="13932">MKRLTRHQVLRLHTMLINETGGCYGLRDEGLLDSALNAPFQSFDGEDLYQTVPAKAARLGFSLINNHAFIDGNKRIGILVMLTFLEMNGFTPDCTDDELIQLGLQLAAGQMDDRQLLDWIIDHV</sequence>
<comment type="caution">
    <text evidence="3">The sequence shown here is derived from an EMBL/GenBank/DDBJ whole genome shotgun (WGS) entry which is preliminary data.</text>
</comment>
<name>A0A1F2PJB7_9FIRM</name>